<proteinExistence type="predicted"/>
<protein>
    <submittedName>
        <fullName evidence="1">Immunity 51 family protein</fullName>
    </submittedName>
</protein>
<organism evidence="1 2">
    <name type="scientific">Dysosmobacter welbionis</name>
    <dbReference type="NCBI Taxonomy" id="2093857"/>
    <lineage>
        <taxon>Bacteria</taxon>
        <taxon>Bacillati</taxon>
        <taxon>Bacillota</taxon>
        <taxon>Clostridia</taxon>
        <taxon>Eubacteriales</taxon>
        <taxon>Oscillospiraceae</taxon>
        <taxon>Dysosmobacter</taxon>
    </lineage>
</organism>
<sequence>MKDLFQYGNRREEEWEILPWIPDPRPPFKIWVKPDQIAPFFLIPHHPYAISLLLKISDGFQVEEFCRLGRTGSSKDWERLVRGVIREFEKNNSGRDLFHFDSDEDVFCVYSQYIDDLMMLAKLIRAACADEKTMGMYLNMSEAEKT</sequence>
<evidence type="ECO:0000313" key="2">
    <source>
        <dbReference type="Proteomes" id="UP000298642"/>
    </source>
</evidence>
<accession>A0A4D7ARF4</accession>
<evidence type="ECO:0000313" key="1">
    <source>
        <dbReference type="EMBL" id="QCI58466.1"/>
    </source>
</evidence>
<dbReference type="KEGG" id="obj:EIO64_03895"/>
<dbReference type="Pfam" id="PF15595">
    <property type="entry name" value="Imm51"/>
    <property type="match status" value="1"/>
</dbReference>
<keyword evidence="2" id="KW-1185">Reference proteome</keyword>
<dbReference type="Proteomes" id="UP000298642">
    <property type="component" value="Chromosome"/>
</dbReference>
<dbReference type="RefSeq" id="WP_021747671.1">
    <property type="nucleotide sequence ID" value="NZ_CP034413.3"/>
</dbReference>
<gene>
    <name evidence="1" type="ORF">EIO64_03895</name>
</gene>
<name>A0A4D7ARF4_9FIRM</name>
<reference evidence="2" key="1">
    <citation type="submission" date="2018-12" db="EMBL/GenBank/DDBJ databases">
        <title>Dusodibacter welbiota gen. nov., sp. nov., isolated from human faeces and emended description of the Oscillibacter genus.</title>
        <authorList>
            <person name="Le Roy T."/>
            <person name="Van der Smissen P."/>
            <person name="Delzenne N."/>
            <person name="Muccioli G."/>
            <person name="Collet J.F."/>
            <person name="Cani P.D."/>
        </authorList>
    </citation>
    <scope>NUCLEOTIDE SEQUENCE [LARGE SCALE GENOMIC DNA]</scope>
    <source>
        <strain evidence="2">J115</strain>
    </source>
</reference>
<dbReference type="EMBL" id="CP034413">
    <property type="protein sequence ID" value="QCI58466.1"/>
    <property type="molecule type" value="Genomic_DNA"/>
</dbReference>
<dbReference type="InterPro" id="IPR028956">
    <property type="entry name" value="Imm51"/>
</dbReference>
<dbReference type="GeneID" id="89522318"/>
<dbReference type="AlphaFoldDB" id="A0A4D7ARF4"/>